<feature type="region of interest" description="Disordered" evidence="1">
    <location>
        <begin position="1"/>
        <end position="66"/>
    </location>
</feature>
<feature type="compositionally biased region" description="Polar residues" evidence="1">
    <location>
        <begin position="109"/>
        <end position="118"/>
    </location>
</feature>
<evidence type="ECO:0000313" key="4">
    <source>
        <dbReference type="Proteomes" id="UP000682733"/>
    </source>
</evidence>
<dbReference type="AlphaFoldDB" id="A0A8S2GG21"/>
<gene>
    <name evidence="2" type="ORF">OVA965_LOCUS809</name>
    <name evidence="3" type="ORF">TMI583_LOCUS809</name>
</gene>
<organism evidence="3 4">
    <name type="scientific">Didymodactylos carnosus</name>
    <dbReference type="NCBI Taxonomy" id="1234261"/>
    <lineage>
        <taxon>Eukaryota</taxon>
        <taxon>Metazoa</taxon>
        <taxon>Spiralia</taxon>
        <taxon>Gnathifera</taxon>
        <taxon>Rotifera</taxon>
        <taxon>Eurotatoria</taxon>
        <taxon>Bdelloidea</taxon>
        <taxon>Philodinida</taxon>
        <taxon>Philodinidae</taxon>
        <taxon>Didymodactylos</taxon>
    </lineage>
</organism>
<evidence type="ECO:0000256" key="1">
    <source>
        <dbReference type="SAM" id="MobiDB-lite"/>
    </source>
</evidence>
<feature type="compositionally biased region" description="Low complexity" evidence="1">
    <location>
        <begin position="29"/>
        <end position="39"/>
    </location>
</feature>
<proteinExistence type="predicted"/>
<sequence length="605" mass="70582">MDHSQRFKQIRDGWNAKAGDGRKSRPIVEETTTTTTREQTNIKSHELSWETSPTRQVSIAPDTPHNISSNSAFARLFPEKYKKQFEMQRCPASEDFNQRRVSRSSPVTFYESHSSAIGQNAHRNESDERRQNTIYRDDKYNFDVAKRYEMDSGVESYSRPTKISWKEAFDRQPSPTRNRDHSFERDSTSQYMDNIFDEKHYTTRPRTISEPYIHDTHVYRETIPGELNDLFVKKTPSEEQIRSVPVEHHPLNFDPDPEIVYKDNPERIVYVQKVGVKYLQPPTPPPPGPLIIKEVRSPPPPEIPPLIVTPNQPLPARTPSPIIIREEPPIPPEYQPPKIITKTLPPPPAPPRRVIVKRIPPLPEKPRPIVIEKWLPYKQPQRPAILYEKAPQIQPVPTRNIIVQYEPARVKVMREVQNVGLYRVDPATYRAQYGTQLRRTESIRQVLQNIGCGTDLINNVTVRNNTSVPYHPQSTPYDNRSYLNGSSRYPHTTQHTHLPDSYHTSTNYDGRLHYIDRDIPEINLNYQRANINSNHNVQNSSYRMHQHDSQYQTHQNNDVDYQLLSSYYQPSQQEIIPNPYNAQYILQNALLTQHYPNNSRYRQTT</sequence>
<evidence type="ECO:0000313" key="3">
    <source>
        <dbReference type="EMBL" id="CAF3506501.1"/>
    </source>
</evidence>
<feature type="compositionally biased region" description="Basic and acidic residues" evidence="1">
    <location>
        <begin position="1"/>
        <end position="11"/>
    </location>
</feature>
<comment type="caution">
    <text evidence="3">The sequence shown here is derived from an EMBL/GenBank/DDBJ whole genome shotgun (WGS) entry which is preliminary data.</text>
</comment>
<dbReference type="Proteomes" id="UP000682733">
    <property type="component" value="Unassembled WGS sequence"/>
</dbReference>
<feature type="region of interest" description="Disordered" evidence="1">
    <location>
        <begin position="109"/>
        <end position="131"/>
    </location>
</feature>
<protein>
    <submittedName>
        <fullName evidence="3">Uncharacterized protein</fullName>
    </submittedName>
</protein>
<dbReference type="Proteomes" id="UP000677228">
    <property type="component" value="Unassembled WGS sequence"/>
</dbReference>
<accession>A0A8S2GG21</accession>
<name>A0A8S2GG21_9BILA</name>
<dbReference type="EMBL" id="CAJOBA010000127">
    <property type="protein sequence ID" value="CAF3506501.1"/>
    <property type="molecule type" value="Genomic_DNA"/>
</dbReference>
<dbReference type="EMBL" id="CAJNOK010000127">
    <property type="protein sequence ID" value="CAF0731136.1"/>
    <property type="molecule type" value="Genomic_DNA"/>
</dbReference>
<reference evidence="3" key="1">
    <citation type="submission" date="2021-02" db="EMBL/GenBank/DDBJ databases">
        <authorList>
            <person name="Nowell W R."/>
        </authorList>
    </citation>
    <scope>NUCLEOTIDE SEQUENCE</scope>
</reference>
<feature type="compositionally biased region" description="Basic and acidic residues" evidence="1">
    <location>
        <begin position="19"/>
        <end position="28"/>
    </location>
</feature>
<feature type="compositionally biased region" description="Basic and acidic residues" evidence="1">
    <location>
        <begin position="122"/>
        <end position="131"/>
    </location>
</feature>
<evidence type="ECO:0000313" key="2">
    <source>
        <dbReference type="EMBL" id="CAF0731136.1"/>
    </source>
</evidence>